<dbReference type="NCBIfam" id="NF002854">
    <property type="entry name" value="PRK03147.1"/>
    <property type="match status" value="1"/>
</dbReference>
<dbReference type="RefSeq" id="WP_019380963.1">
    <property type="nucleotide sequence ID" value="NZ_CP015507.1"/>
</dbReference>
<keyword evidence="3" id="KW-0812">Transmembrane</keyword>
<dbReference type="GO" id="GO:0016209">
    <property type="term" value="F:antioxidant activity"/>
    <property type="evidence" value="ECO:0007669"/>
    <property type="project" value="InterPro"/>
</dbReference>
<keyword evidence="7" id="KW-0614">Plasmid</keyword>
<comment type="subcellular location">
    <subcellularLocation>
        <location evidence="1">Cell envelope</location>
    </subcellularLocation>
</comment>
<dbReference type="GO" id="GO:0017004">
    <property type="term" value="P:cytochrome complex assembly"/>
    <property type="evidence" value="ECO:0007669"/>
    <property type="project" value="UniProtKB-KW"/>
</dbReference>
<dbReference type="PANTHER" id="PTHR42852">
    <property type="entry name" value="THIOL:DISULFIDE INTERCHANGE PROTEIN DSBE"/>
    <property type="match status" value="1"/>
</dbReference>
<dbReference type="EMBL" id="CP015507">
    <property type="protein sequence ID" value="AND42936.1"/>
    <property type="molecule type" value="Genomic_DNA"/>
</dbReference>
<evidence type="ECO:0000256" key="5">
    <source>
        <dbReference type="ARBA" id="ARBA00023284"/>
    </source>
</evidence>
<feature type="domain" description="Thioredoxin" evidence="6">
    <location>
        <begin position="35"/>
        <end position="173"/>
    </location>
</feature>
<dbReference type="Pfam" id="PF00578">
    <property type="entry name" value="AhpC-TSA"/>
    <property type="match status" value="1"/>
</dbReference>
<evidence type="ECO:0000256" key="2">
    <source>
        <dbReference type="ARBA" id="ARBA00022748"/>
    </source>
</evidence>
<keyword evidence="2" id="KW-0201">Cytochrome c-type biogenesis</keyword>
<dbReference type="Proteomes" id="UP000077856">
    <property type="component" value="Plasmid pBO1"/>
</dbReference>
<protein>
    <submittedName>
        <fullName evidence="7">Thiol-disulfide oxidoreductase</fullName>
    </submittedName>
</protein>
<keyword evidence="5" id="KW-0676">Redox-active center</keyword>
<dbReference type="GO" id="GO:0016491">
    <property type="term" value="F:oxidoreductase activity"/>
    <property type="evidence" value="ECO:0007669"/>
    <property type="project" value="InterPro"/>
</dbReference>
<reference evidence="7 8" key="1">
    <citation type="submission" date="2016-04" db="EMBL/GenBank/DDBJ databases">
        <title>Complete genome sequence of Bacillus oceanisediminis strain 2691.</title>
        <authorList>
            <person name="Jeong H."/>
            <person name="Kim H.J."/>
            <person name="Lee D.-W."/>
        </authorList>
    </citation>
    <scope>NUCLEOTIDE SEQUENCE [LARGE SCALE GENOMIC DNA]</scope>
    <source>
        <strain evidence="7 8">2691</strain>
        <plasmid evidence="8">pbo1</plasmid>
    </source>
</reference>
<dbReference type="AlphaFoldDB" id="A0A160MHQ6"/>
<dbReference type="InterPro" id="IPR036249">
    <property type="entry name" value="Thioredoxin-like_sf"/>
</dbReference>
<dbReference type="PROSITE" id="PS51352">
    <property type="entry name" value="THIOREDOXIN_2"/>
    <property type="match status" value="1"/>
</dbReference>
<dbReference type="CDD" id="cd02966">
    <property type="entry name" value="TlpA_like_family"/>
    <property type="match status" value="1"/>
</dbReference>
<evidence type="ECO:0000256" key="1">
    <source>
        <dbReference type="ARBA" id="ARBA00004196"/>
    </source>
</evidence>
<accession>A0A160MHQ6</accession>
<evidence type="ECO:0000256" key="4">
    <source>
        <dbReference type="ARBA" id="ARBA00023157"/>
    </source>
</evidence>
<keyword evidence="4" id="KW-1015">Disulfide bond</keyword>
<dbReference type="PANTHER" id="PTHR42852:SF6">
    <property type="entry name" value="THIOL:DISULFIDE INTERCHANGE PROTEIN DSBE"/>
    <property type="match status" value="1"/>
</dbReference>
<evidence type="ECO:0000259" key="6">
    <source>
        <dbReference type="PROSITE" id="PS51352"/>
    </source>
</evidence>
<sequence length="173" mass="19541">MKRKRLIIRSVILILLFGAVGYTLYANFTKDKTVIAEGTAAPDFSLETLDGERIKLSDLRGKGVFLNFWGTWCKPCEKEMPYMENQYKKFKDKGVEILAVNIDESDFSVSTFVKRHNLTFPILMDRGSVVTELYNIGPIPTTILIDKSGKVVKVLTGTMTEEDISNYMESIAP</sequence>
<dbReference type="GO" id="GO:0030313">
    <property type="term" value="C:cell envelope"/>
    <property type="evidence" value="ECO:0007669"/>
    <property type="project" value="UniProtKB-SubCell"/>
</dbReference>
<geneLocation type="plasmid" evidence="8">
    <name>pbo1</name>
</geneLocation>
<dbReference type="InterPro" id="IPR050553">
    <property type="entry name" value="Thioredoxin_ResA/DsbE_sf"/>
</dbReference>
<gene>
    <name evidence="7" type="ORF">A361_27560</name>
</gene>
<dbReference type="Gene3D" id="3.40.30.10">
    <property type="entry name" value="Glutaredoxin"/>
    <property type="match status" value="1"/>
</dbReference>
<keyword evidence="3" id="KW-0735">Signal-anchor</keyword>
<organism evidence="7 8">
    <name type="scientific">Cytobacillus oceanisediminis 2691</name>
    <dbReference type="NCBI Taxonomy" id="1196031"/>
    <lineage>
        <taxon>Bacteria</taxon>
        <taxon>Bacillati</taxon>
        <taxon>Bacillota</taxon>
        <taxon>Bacilli</taxon>
        <taxon>Bacillales</taxon>
        <taxon>Bacillaceae</taxon>
        <taxon>Cytobacillus</taxon>
    </lineage>
</organism>
<evidence type="ECO:0000256" key="3">
    <source>
        <dbReference type="ARBA" id="ARBA00022968"/>
    </source>
</evidence>
<proteinExistence type="predicted"/>
<evidence type="ECO:0000313" key="7">
    <source>
        <dbReference type="EMBL" id="AND42936.1"/>
    </source>
</evidence>
<dbReference type="InterPro" id="IPR000866">
    <property type="entry name" value="AhpC/TSA"/>
</dbReference>
<dbReference type="SUPFAM" id="SSF52833">
    <property type="entry name" value="Thioredoxin-like"/>
    <property type="match status" value="1"/>
</dbReference>
<dbReference type="InterPro" id="IPR013766">
    <property type="entry name" value="Thioredoxin_domain"/>
</dbReference>
<name>A0A160MHQ6_9BACI</name>
<dbReference type="eggNOG" id="COG0526">
    <property type="taxonomic scope" value="Bacteria"/>
</dbReference>
<evidence type="ECO:0000313" key="8">
    <source>
        <dbReference type="Proteomes" id="UP000077856"/>
    </source>
</evidence>
<dbReference type="KEGG" id="bon:A361_27560"/>